<name>A0A7T8K826_CALRO</name>
<reference evidence="3" key="1">
    <citation type="submission" date="2021-01" db="EMBL/GenBank/DDBJ databases">
        <title>Caligus Genome Assembly.</title>
        <authorList>
            <person name="Gallardo-Escarate C."/>
        </authorList>
    </citation>
    <scope>NUCLEOTIDE SEQUENCE [LARGE SCALE GENOMIC DNA]</scope>
</reference>
<organism evidence="1 3">
    <name type="scientific">Caligus rogercresseyi</name>
    <name type="common">Sea louse</name>
    <dbReference type="NCBI Taxonomy" id="217165"/>
    <lineage>
        <taxon>Eukaryota</taxon>
        <taxon>Metazoa</taxon>
        <taxon>Ecdysozoa</taxon>
        <taxon>Arthropoda</taxon>
        <taxon>Crustacea</taxon>
        <taxon>Multicrustacea</taxon>
        <taxon>Hexanauplia</taxon>
        <taxon>Copepoda</taxon>
        <taxon>Siphonostomatoida</taxon>
        <taxon>Caligidae</taxon>
        <taxon>Caligus</taxon>
    </lineage>
</organism>
<protein>
    <submittedName>
        <fullName evidence="1">Uncharacterized protein</fullName>
    </submittedName>
</protein>
<dbReference type="AlphaFoldDB" id="A0A7T8K826"/>
<reference evidence="1" key="2">
    <citation type="journal article" name="Sci. Data">
        <title>Chromosome-scale genome assembly of the sea louse Caligus rogercresseyi by SMRT sequencing and Hi-C analysis.</title>
        <authorList>
            <person name="Gallardo-Escarate C."/>
            <person name="Valenzuela-Munoz V."/>
            <person name="Nunez-Acuna G."/>
            <person name="Valenzuela-Miranda D."/>
            <person name="Goncalves A.T."/>
            <person name="Escobar-Sepulveda H."/>
            <person name="Liachko I."/>
            <person name="Nelson B."/>
            <person name="Roberts S."/>
            <person name="Warren W."/>
        </authorList>
    </citation>
    <scope>NUCLEOTIDE SEQUENCE</scope>
    <source>
        <tissue evidence="1">Whole tissue</tissue>
    </source>
</reference>
<proteinExistence type="predicted"/>
<dbReference type="Proteomes" id="UP000595437">
    <property type="component" value="Chromosome 1"/>
</dbReference>
<evidence type="ECO:0000313" key="3">
    <source>
        <dbReference type="Proteomes" id="UP000595437"/>
    </source>
</evidence>
<dbReference type="EMBL" id="CP045895">
    <property type="protein sequence ID" value="QQP49688.1"/>
    <property type="molecule type" value="Genomic_DNA"/>
</dbReference>
<accession>A0A7T8K826</accession>
<dbReference type="EMBL" id="CP045890">
    <property type="protein sequence ID" value="QQP56381.1"/>
    <property type="molecule type" value="Genomic_DNA"/>
</dbReference>
<dbReference type="Proteomes" id="UP000595437">
    <property type="component" value="Chromosome 6"/>
</dbReference>
<gene>
    <name evidence="2" type="ORF">FKW44_001021</name>
    <name evidence="1" type="ORF">FKW44_010444</name>
</gene>
<sequence>MEFKNVQSFSPLAPFAPVASDFKPNAITKLTSQLVLYQENVNYEDETFEFTSSLNNENWDGMNGLAVVRRDYYPIYRPPNFHFPSPTSVRHVTPLYRRSYVEERT</sequence>
<evidence type="ECO:0000313" key="1">
    <source>
        <dbReference type="EMBL" id="QQP49688.1"/>
    </source>
</evidence>
<evidence type="ECO:0000313" key="2">
    <source>
        <dbReference type="EMBL" id="QQP56381.1"/>
    </source>
</evidence>
<keyword evidence="3" id="KW-1185">Reference proteome</keyword>